<dbReference type="EMBL" id="JAIRBT010000014">
    <property type="protein sequence ID" value="MBZ6066947.1"/>
    <property type="molecule type" value="Genomic_DNA"/>
</dbReference>
<name>A0ABS7VC40_9GAMM</name>
<sequence length="50" mass="5930">MTRQHCPPVWLIILLMMFPLVVEIIYSPALTSIARHFDERGAFRPTLYWV</sequence>
<keyword evidence="1" id="KW-0812">Transmembrane</keyword>
<dbReference type="RefSeq" id="WP_224162957.1">
    <property type="nucleotide sequence ID" value="NZ_JAIRBT010000014.1"/>
</dbReference>
<reference evidence="2 3" key="1">
    <citation type="submission" date="2021-09" db="EMBL/GenBank/DDBJ databases">
        <title>Aeromonas schubertii isolated from Asian sea bass.</title>
        <authorList>
            <person name="Pinpimai K."/>
        </authorList>
    </citation>
    <scope>NUCLEOTIDE SEQUENCE [LARGE SCALE GENOMIC DNA]</scope>
    <source>
        <strain evidence="2 3">CHULA2021a</strain>
    </source>
</reference>
<dbReference type="Proteomes" id="UP000774958">
    <property type="component" value="Unassembled WGS sequence"/>
</dbReference>
<keyword evidence="1" id="KW-1133">Transmembrane helix</keyword>
<accession>A0ABS7VC40</accession>
<comment type="caution">
    <text evidence="2">The sequence shown here is derived from an EMBL/GenBank/DDBJ whole genome shotgun (WGS) entry which is preliminary data.</text>
</comment>
<evidence type="ECO:0008006" key="4">
    <source>
        <dbReference type="Google" id="ProtNLM"/>
    </source>
</evidence>
<evidence type="ECO:0000313" key="2">
    <source>
        <dbReference type="EMBL" id="MBZ6066947.1"/>
    </source>
</evidence>
<protein>
    <recommendedName>
        <fullName evidence="4">MFS transporter</fullName>
    </recommendedName>
</protein>
<proteinExistence type="predicted"/>
<evidence type="ECO:0000256" key="1">
    <source>
        <dbReference type="SAM" id="Phobius"/>
    </source>
</evidence>
<feature type="transmembrane region" description="Helical" evidence="1">
    <location>
        <begin position="9"/>
        <end position="29"/>
    </location>
</feature>
<keyword evidence="1" id="KW-0472">Membrane</keyword>
<organism evidence="2 3">
    <name type="scientific">Aeromonas schubertii</name>
    <dbReference type="NCBI Taxonomy" id="652"/>
    <lineage>
        <taxon>Bacteria</taxon>
        <taxon>Pseudomonadati</taxon>
        <taxon>Pseudomonadota</taxon>
        <taxon>Gammaproteobacteria</taxon>
        <taxon>Aeromonadales</taxon>
        <taxon>Aeromonadaceae</taxon>
        <taxon>Aeromonas</taxon>
    </lineage>
</organism>
<keyword evidence="3" id="KW-1185">Reference proteome</keyword>
<gene>
    <name evidence="2" type="ORF">LA374_12140</name>
</gene>
<evidence type="ECO:0000313" key="3">
    <source>
        <dbReference type="Proteomes" id="UP000774958"/>
    </source>
</evidence>